<feature type="non-terminal residue" evidence="1">
    <location>
        <position position="37"/>
    </location>
</feature>
<proteinExistence type="predicted"/>
<sequence>VVSMPVVYPAPAALHATACARLPRTGSPWARPTPACL</sequence>
<organism evidence="1">
    <name type="scientific">uncultured Nocardioidaceae bacterium</name>
    <dbReference type="NCBI Taxonomy" id="253824"/>
    <lineage>
        <taxon>Bacteria</taxon>
        <taxon>Bacillati</taxon>
        <taxon>Actinomycetota</taxon>
        <taxon>Actinomycetes</taxon>
        <taxon>Propionibacteriales</taxon>
        <taxon>Nocardioidaceae</taxon>
        <taxon>environmental samples</taxon>
    </lineage>
</organism>
<protein>
    <submittedName>
        <fullName evidence="1">Uncharacterized protein</fullName>
    </submittedName>
</protein>
<dbReference type="AlphaFoldDB" id="A0A6J4MU92"/>
<reference evidence="1" key="1">
    <citation type="submission" date="2020-02" db="EMBL/GenBank/DDBJ databases">
        <authorList>
            <person name="Meier V. D."/>
        </authorList>
    </citation>
    <scope>NUCLEOTIDE SEQUENCE</scope>
    <source>
        <strain evidence="1">AVDCRST_MAG47</strain>
    </source>
</reference>
<accession>A0A6J4MU92</accession>
<gene>
    <name evidence="1" type="ORF">AVDCRST_MAG47-950</name>
</gene>
<feature type="non-terminal residue" evidence="1">
    <location>
        <position position="1"/>
    </location>
</feature>
<dbReference type="EMBL" id="CADCUK010000070">
    <property type="protein sequence ID" value="CAA9368957.1"/>
    <property type="molecule type" value="Genomic_DNA"/>
</dbReference>
<evidence type="ECO:0000313" key="1">
    <source>
        <dbReference type="EMBL" id="CAA9368957.1"/>
    </source>
</evidence>
<name>A0A6J4MU92_9ACTN</name>